<dbReference type="GeneID" id="104590683"/>
<dbReference type="SUPFAM" id="SSF48452">
    <property type="entry name" value="TPR-like"/>
    <property type="match status" value="1"/>
</dbReference>
<dbReference type="InterPro" id="IPR011990">
    <property type="entry name" value="TPR-like_helical_dom_sf"/>
</dbReference>
<dbReference type="InterPro" id="IPR002885">
    <property type="entry name" value="PPR_rpt"/>
</dbReference>
<organism evidence="3 4">
    <name type="scientific">Nelumbo nucifera</name>
    <name type="common">Sacred lotus</name>
    <dbReference type="NCBI Taxonomy" id="4432"/>
    <lineage>
        <taxon>Eukaryota</taxon>
        <taxon>Viridiplantae</taxon>
        <taxon>Streptophyta</taxon>
        <taxon>Embryophyta</taxon>
        <taxon>Tracheophyta</taxon>
        <taxon>Spermatophyta</taxon>
        <taxon>Magnoliopsida</taxon>
        <taxon>Proteales</taxon>
        <taxon>Nelumbonaceae</taxon>
        <taxon>Nelumbo</taxon>
    </lineage>
</organism>
<dbReference type="FunFam" id="1.25.40.10:FF:000348">
    <property type="entry name" value="Pentatricopeptide repeat-containing protein chloroplastic"/>
    <property type="match status" value="1"/>
</dbReference>
<dbReference type="PANTHER" id="PTHR47926:SF452">
    <property type="entry name" value="PENTATRICOPEPTIDE REPEAT-CONTAINING PROTEIN"/>
    <property type="match status" value="1"/>
</dbReference>
<dbReference type="PROSITE" id="PS51375">
    <property type="entry name" value="PPR"/>
    <property type="match status" value="5"/>
</dbReference>
<dbReference type="FunFam" id="1.25.40.10:FF:000690">
    <property type="entry name" value="Pentatricopeptide repeat-containing protein"/>
    <property type="match status" value="1"/>
</dbReference>
<gene>
    <name evidence="4" type="primary">LOC104590683</name>
</gene>
<reference evidence="4" key="1">
    <citation type="submission" date="2025-08" db="UniProtKB">
        <authorList>
            <consortium name="RefSeq"/>
        </authorList>
    </citation>
    <scope>IDENTIFICATION</scope>
</reference>
<dbReference type="Gene3D" id="1.25.40.10">
    <property type="entry name" value="Tetratricopeptide repeat domain"/>
    <property type="match status" value="4"/>
</dbReference>
<dbReference type="AlphaFoldDB" id="A0A1U7ZIZ6"/>
<accession>A0A1U7ZIZ6</accession>
<keyword evidence="2" id="KW-0677">Repeat</keyword>
<evidence type="ECO:0000313" key="3">
    <source>
        <dbReference type="Proteomes" id="UP000189703"/>
    </source>
</evidence>
<evidence type="ECO:0000313" key="4">
    <source>
        <dbReference type="RefSeq" id="XP_010247713.1"/>
    </source>
</evidence>
<dbReference type="Pfam" id="PF14432">
    <property type="entry name" value="DYW_deaminase"/>
    <property type="match status" value="1"/>
</dbReference>
<dbReference type="GO" id="GO:0009451">
    <property type="term" value="P:RNA modification"/>
    <property type="evidence" value="ECO:0007669"/>
    <property type="project" value="InterPro"/>
</dbReference>
<dbReference type="InterPro" id="IPR046849">
    <property type="entry name" value="E2_motif"/>
</dbReference>
<dbReference type="GO" id="GO:0003729">
    <property type="term" value="F:mRNA binding"/>
    <property type="evidence" value="ECO:0007669"/>
    <property type="project" value="UniProtKB-ARBA"/>
</dbReference>
<dbReference type="GO" id="GO:0008270">
    <property type="term" value="F:zinc ion binding"/>
    <property type="evidence" value="ECO:0007669"/>
    <property type="project" value="InterPro"/>
</dbReference>
<dbReference type="KEGG" id="nnu:104590683"/>
<comment type="similarity">
    <text evidence="1">Belongs to the PPR family. PCMP-H subfamily.</text>
</comment>
<sequence length="694" mass="77934">MLGLLSPKLPSVSHPSLADARKPLTETLQKRPLLSSSKRGAKRTDISRNPFDWNTRFRAYIDKNQHEEVLLLYLSMVTGGVPPDEFTFPLVLKACSALEKIREGKQLHAHVVKNGFLFSENVFVQNSILHMYASCGCLEIARLAFEKMTQRTLVSWNSLISGYSRFGGYGFQAILLFVLMLKQGFVPDEFCFTVLLRACVSALAVEEAIQVHSHIIKLRFESNVLIQNSLMDMYVKFGLVEAALLLFNRMTKKDLVSWNSMITGLIRSGDLVSAEVLFNQMDVKNVVSWNTMISGYVQNGQCNEALVLFRKMQLEGVNPNSITVVSALSACSDVGALSLGKWIHSYCKRKGLIGSNEIVSAALVNMYAKCGDIETAHQVFESMVTRDIVSWDVMIEGFALHGRGEDALKLFRNMIREGVKPDEITLIGVLNACSHAGLVEEGLMHFQKMWVKFGVDPNLEHFTCVVDLLGRAGRLGEALQVIKGMNIAPDAVVWSVLLNACRIHGNVHLAEFVAKKIMELDPESSLNYVLLSNIYASNNKWEDASKVRMIMKCNDIEKEPGCSLIEIGGLINEFLAGDSSHPQYKQIFQKLEELKKKIKMAGYVPDMDMVLREIRDEEKESALYLHSEKLAVALGLINSPPGIPIRIVKNLRICRDCHSAIKLIAQIEGREIVVRDRNRFHHFKEGKCSCRDYW</sequence>
<dbReference type="InterPro" id="IPR046960">
    <property type="entry name" value="PPR_At4g14850-like_plant"/>
</dbReference>
<dbReference type="FunFam" id="1.25.40.10:FF:000344">
    <property type="entry name" value="Pentatricopeptide repeat-containing protein"/>
    <property type="match status" value="1"/>
</dbReference>
<dbReference type="NCBIfam" id="TIGR00756">
    <property type="entry name" value="PPR"/>
    <property type="match status" value="6"/>
</dbReference>
<protein>
    <submittedName>
        <fullName evidence="4">Pentatricopeptide repeat-containing protein At2g29760, chloroplastic-like</fullName>
    </submittedName>
</protein>
<proteinExistence type="inferred from homology"/>
<dbReference type="InterPro" id="IPR032867">
    <property type="entry name" value="DYW_dom"/>
</dbReference>
<dbReference type="RefSeq" id="XP_010247713.1">
    <property type="nucleotide sequence ID" value="XM_010249411.2"/>
</dbReference>
<evidence type="ECO:0000256" key="1">
    <source>
        <dbReference type="ARBA" id="ARBA00006643"/>
    </source>
</evidence>
<dbReference type="Pfam" id="PF01535">
    <property type="entry name" value="PPR"/>
    <property type="match status" value="3"/>
</dbReference>
<keyword evidence="3" id="KW-1185">Reference proteome</keyword>
<dbReference type="eggNOG" id="KOG4197">
    <property type="taxonomic scope" value="Eukaryota"/>
</dbReference>
<name>A0A1U7ZIZ6_NELNU</name>
<dbReference type="Pfam" id="PF20431">
    <property type="entry name" value="E_motif"/>
    <property type="match status" value="1"/>
</dbReference>
<dbReference type="PANTHER" id="PTHR47926">
    <property type="entry name" value="PENTATRICOPEPTIDE REPEAT-CONTAINING PROTEIN"/>
    <property type="match status" value="1"/>
</dbReference>
<evidence type="ECO:0000256" key="2">
    <source>
        <dbReference type="ARBA" id="ARBA00022737"/>
    </source>
</evidence>
<dbReference type="OMA" id="PFDWNTR"/>
<dbReference type="Pfam" id="PF20430">
    <property type="entry name" value="Eplus_motif"/>
    <property type="match status" value="1"/>
</dbReference>
<dbReference type="Proteomes" id="UP000189703">
    <property type="component" value="Unplaced"/>
</dbReference>
<dbReference type="InterPro" id="IPR046848">
    <property type="entry name" value="E_motif"/>
</dbReference>
<dbReference type="OrthoDB" id="1854885at2759"/>
<dbReference type="Pfam" id="PF13041">
    <property type="entry name" value="PPR_2"/>
    <property type="match status" value="3"/>
</dbReference>